<organism evidence="1 2">
    <name type="scientific">Hibiscus sabdariffa</name>
    <name type="common">roselle</name>
    <dbReference type="NCBI Taxonomy" id="183260"/>
    <lineage>
        <taxon>Eukaryota</taxon>
        <taxon>Viridiplantae</taxon>
        <taxon>Streptophyta</taxon>
        <taxon>Embryophyta</taxon>
        <taxon>Tracheophyta</taxon>
        <taxon>Spermatophyta</taxon>
        <taxon>Magnoliopsida</taxon>
        <taxon>eudicotyledons</taxon>
        <taxon>Gunneridae</taxon>
        <taxon>Pentapetalae</taxon>
        <taxon>rosids</taxon>
        <taxon>malvids</taxon>
        <taxon>Malvales</taxon>
        <taxon>Malvaceae</taxon>
        <taxon>Malvoideae</taxon>
        <taxon>Hibiscus</taxon>
    </lineage>
</organism>
<dbReference type="EMBL" id="JBBPBN010000026">
    <property type="protein sequence ID" value="KAK9008709.1"/>
    <property type="molecule type" value="Genomic_DNA"/>
</dbReference>
<evidence type="ECO:0000313" key="1">
    <source>
        <dbReference type="EMBL" id="KAK9008709.1"/>
    </source>
</evidence>
<name>A0ABR2R7F1_9ROSI</name>
<reference evidence="1 2" key="1">
    <citation type="journal article" date="2024" name="G3 (Bethesda)">
        <title>Genome assembly of Hibiscus sabdariffa L. provides insights into metabolisms of medicinal natural products.</title>
        <authorList>
            <person name="Kim T."/>
        </authorList>
    </citation>
    <scope>NUCLEOTIDE SEQUENCE [LARGE SCALE GENOMIC DNA]</scope>
    <source>
        <strain evidence="1">TK-2024</strain>
        <tissue evidence="1">Old leaves</tissue>
    </source>
</reference>
<proteinExistence type="predicted"/>
<sequence>MDVSDQWNTCEIRSKRDLGCIAIDVNTKKVTGVVDELKIEILRGHIDNGIMDEFVSHVINSEKNDGVGVAYAGSNSGDMVVPNSFRAPNSRKINHLWEDNIREDLRIVEPRSEAQECMLEENVRLTVWAGDKYTEPYLVASVQEIDIVVLKPSEAIPRNRS</sequence>
<accession>A0ABR2R7F1</accession>
<protein>
    <submittedName>
        <fullName evidence="1">Uncharacterized protein</fullName>
    </submittedName>
</protein>
<comment type="caution">
    <text evidence="1">The sequence shown here is derived from an EMBL/GenBank/DDBJ whole genome shotgun (WGS) entry which is preliminary data.</text>
</comment>
<keyword evidence="2" id="KW-1185">Reference proteome</keyword>
<gene>
    <name evidence="1" type="ORF">V6N11_075592</name>
</gene>
<evidence type="ECO:0000313" key="2">
    <source>
        <dbReference type="Proteomes" id="UP001396334"/>
    </source>
</evidence>
<dbReference type="Proteomes" id="UP001396334">
    <property type="component" value="Unassembled WGS sequence"/>
</dbReference>